<dbReference type="EC" id="3.5.1.94" evidence="5"/>
<dbReference type="PANTHER" id="PTHR43235:SF1">
    <property type="entry name" value="GLUTAMINE AMIDOTRANSFERASE PB2B2.05-RELATED"/>
    <property type="match status" value="1"/>
</dbReference>
<dbReference type="InterPro" id="IPR011697">
    <property type="entry name" value="Peptidase_C26"/>
</dbReference>
<protein>
    <recommendedName>
        <fullName evidence="5">gamma-glutamyl-gamma-aminobutyrate hydrolase</fullName>
        <ecNumber evidence="5">3.5.1.94</ecNumber>
    </recommendedName>
</protein>
<dbReference type="PANTHER" id="PTHR43235">
    <property type="entry name" value="GLUTAMINE AMIDOTRANSFERASE PB2B2.05-RELATED"/>
    <property type="match status" value="1"/>
</dbReference>
<dbReference type="GO" id="GO:0006598">
    <property type="term" value="P:polyamine catabolic process"/>
    <property type="evidence" value="ECO:0007669"/>
    <property type="project" value="TreeGrafter"/>
</dbReference>
<sequence length="256" mass="27648">MSKPLILVTSDQRSFDNFVWSATQTQYLEAVSTVAGGVPVQVPAIDRPVDVETLLDRADGLFVTGSRSNVHPSRYGGSATEEAEPYDLARDQVTLPLIRGALARGLPLLAVCRGLQELNVALGGTLHPALHSLSGRFDHRSPDSTDNKVRFKLSHQVDVVPGSQLAEIVGETTFMVNSLHRQGIFTLADGLVVEATAPDGTIEAVRVADARGFAVAVQWHPEFWAETDPPSRRIFEAFGAAARRFRETEIAVPVAG</sequence>
<comment type="caution">
    <text evidence="6">The sequence shown here is derived from an EMBL/GenBank/DDBJ whole genome shotgun (WGS) entry which is preliminary data.</text>
</comment>
<keyword evidence="6" id="KW-0315">Glutamine amidotransferase</keyword>
<dbReference type="RefSeq" id="WP_306886468.1">
    <property type="nucleotide sequence ID" value="NZ_JAUSUL010000003.1"/>
</dbReference>
<dbReference type="Gene3D" id="3.40.50.880">
    <property type="match status" value="1"/>
</dbReference>
<dbReference type="EMBL" id="JAUSUL010000003">
    <property type="protein sequence ID" value="MDQ0316581.1"/>
    <property type="molecule type" value="Genomic_DNA"/>
</dbReference>
<dbReference type="SUPFAM" id="SSF52317">
    <property type="entry name" value="Class I glutamine amidotransferase-like"/>
    <property type="match status" value="1"/>
</dbReference>
<comment type="catalytic activity">
    <reaction evidence="2">
        <text>4-(gamma-L-glutamylamino)butanoate + H2O = 4-aminobutanoate + L-glutamate</text>
        <dbReference type="Rhea" id="RHEA:19737"/>
        <dbReference type="ChEBI" id="CHEBI:15377"/>
        <dbReference type="ChEBI" id="CHEBI:29985"/>
        <dbReference type="ChEBI" id="CHEBI:58800"/>
        <dbReference type="ChEBI" id="CHEBI:59888"/>
        <dbReference type="EC" id="3.5.1.94"/>
    </reaction>
</comment>
<dbReference type="CDD" id="cd01745">
    <property type="entry name" value="GATase1_2"/>
    <property type="match status" value="1"/>
</dbReference>
<dbReference type="GO" id="GO:0033969">
    <property type="term" value="F:gamma-glutamyl-gamma-aminobutyrate hydrolase activity"/>
    <property type="evidence" value="ECO:0007669"/>
    <property type="project" value="UniProtKB-EC"/>
</dbReference>
<evidence type="ECO:0000256" key="3">
    <source>
        <dbReference type="ARBA" id="ARBA00055068"/>
    </source>
</evidence>
<dbReference type="InterPro" id="IPR044668">
    <property type="entry name" value="PuuD-like"/>
</dbReference>
<evidence type="ECO:0000256" key="2">
    <source>
        <dbReference type="ARBA" id="ARBA00052718"/>
    </source>
</evidence>
<name>A0AAE3VRZ9_9HYPH</name>
<evidence type="ECO:0000313" key="6">
    <source>
        <dbReference type="EMBL" id="MDQ0316581.1"/>
    </source>
</evidence>
<dbReference type="GO" id="GO:0005829">
    <property type="term" value="C:cytosol"/>
    <property type="evidence" value="ECO:0007669"/>
    <property type="project" value="TreeGrafter"/>
</dbReference>
<dbReference type="AlphaFoldDB" id="A0AAE3VRZ9"/>
<evidence type="ECO:0000313" key="7">
    <source>
        <dbReference type="Proteomes" id="UP001229244"/>
    </source>
</evidence>
<accession>A0AAE3VRZ9</accession>
<proteinExistence type="inferred from homology"/>
<dbReference type="Pfam" id="PF07722">
    <property type="entry name" value="Peptidase_C26"/>
    <property type="match status" value="1"/>
</dbReference>
<dbReference type="InterPro" id="IPR029062">
    <property type="entry name" value="Class_I_gatase-like"/>
</dbReference>
<reference evidence="6" key="1">
    <citation type="submission" date="2023-07" db="EMBL/GenBank/DDBJ databases">
        <title>Genomic Encyclopedia of Type Strains, Phase IV (KMG-IV): sequencing the most valuable type-strain genomes for metagenomic binning, comparative biology and taxonomic classification.</title>
        <authorList>
            <person name="Goeker M."/>
        </authorList>
    </citation>
    <scope>NUCLEOTIDE SEQUENCE</scope>
    <source>
        <strain evidence="6">DSM 21202</strain>
    </source>
</reference>
<dbReference type="FunFam" id="3.40.50.880:FF:000030">
    <property type="entry name" value="Gamma-glutamyl-gamma-aminobutyrate hydrolase PuuD"/>
    <property type="match status" value="1"/>
</dbReference>
<comment type="similarity">
    <text evidence="1">Belongs to the peptidase C26 family.</text>
</comment>
<comment type="function">
    <text evidence="3">Involved in the breakdown of putrescine via hydrolysis of the gamma-glutamyl linkage of gamma-glutamyl-gamma-aminobutyrate.</text>
</comment>
<keyword evidence="7" id="KW-1185">Reference proteome</keyword>
<dbReference type="PROSITE" id="PS51273">
    <property type="entry name" value="GATASE_TYPE_1"/>
    <property type="match status" value="1"/>
</dbReference>
<dbReference type="Proteomes" id="UP001229244">
    <property type="component" value="Unassembled WGS sequence"/>
</dbReference>
<evidence type="ECO:0000256" key="5">
    <source>
        <dbReference type="ARBA" id="ARBA00066788"/>
    </source>
</evidence>
<gene>
    <name evidence="6" type="ORF">J2S73_003057</name>
</gene>
<evidence type="ECO:0000256" key="1">
    <source>
        <dbReference type="ARBA" id="ARBA00011083"/>
    </source>
</evidence>
<comment type="pathway">
    <text evidence="4">Amine and polyamine degradation; putrescine degradation; 4-aminobutanoate from putrescine: step 4/4.</text>
</comment>
<organism evidence="6 7">
    <name type="scientific">Amorphus orientalis</name>
    <dbReference type="NCBI Taxonomy" id="649198"/>
    <lineage>
        <taxon>Bacteria</taxon>
        <taxon>Pseudomonadati</taxon>
        <taxon>Pseudomonadota</taxon>
        <taxon>Alphaproteobacteria</taxon>
        <taxon>Hyphomicrobiales</taxon>
        <taxon>Amorphaceae</taxon>
        <taxon>Amorphus</taxon>
    </lineage>
</organism>
<evidence type="ECO:0000256" key="4">
    <source>
        <dbReference type="ARBA" id="ARBA00060634"/>
    </source>
</evidence>